<feature type="transmembrane region" description="Helical" evidence="6">
    <location>
        <begin position="246"/>
        <end position="276"/>
    </location>
</feature>
<dbReference type="SUPFAM" id="SSF103473">
    <property type="entry name" value="MFS general substrate transporter"/>
    <property type="match status" value="1"/>
</dbReference>
<keyword evidence="9" id="KW-1185">Reference proteome</keyword>
<evidence type="ECO:0000256" key="6">
    <source>
        <dbReference type="SAM" id="Phobius"/>
    </source>
</evidence>
<evidence type="ECO:0000256" key="1">
    <source>
        <dbReference type="ARBA" id="ARBA00004141"/>
    </source>
</evidence>
<dbReference type="Proteomes" id="UP001273209">
    <property type="component" value="Unassembled WGS sequence"/>
</dbReference>
<dbReference type="Pfam" id="PF14441">
    <property type="entry name" value="OTT_1508_deam"/>
    <property type="match status" value="1"/>
</dbReference>
<feature type="transmembrane region" description="Helical" evidence="6">
    <location>
        <begin position="89"/>
        <end position="109"/>
    </location>
</feature>
<feature type="transmembrane region" description="Helical" evidence="6">
    <location>
        <begin position="426"/>
        <end position="447"/>
    </location>
</feature>
<name>A0AAE1JHJ7_9HYPO</name>
<evidence type="ECO:0000313" key="8">
    <source>
        <dbReference type="EMBL" id="KAK4084346.1"/>
    </source>
</evidence>
<evidence type="ECO:0000313" key="9">
    <source>
        <dbReference type="Proteomes" id="UP001273209"/>
    </source>
</evidence>
<feature type="transmembrane region" description="Helical" evidence="6">
    <location>
        <begin position="459"/>
        <end position="483"/>
    </location>
</feature>
<dbReference type="PANTHER" id="PTHR23502">
    <property type="entry name" value="MAJOR FACILITATOR SUPERFAMILY"/>
    <property type="match status" value="1"/>
</dbReference>
<dbReference type="InterPro" id="IPR036259">
    <property type="entry name" value="MFS_trans_sf"/>
</dbReference>
<dbReference type="GO" id="GO:0005886">
    <property type="term" value="C:plasma membrane"/>
    <property type="evidence" value="ECO:0007669"/>
    <property type="project" value="TreeGrafter"/>
</dbReference>
<protein>
    <recommendedName>
        <fullName evidence="7">Major facilitator superfamily (MFS) profile domain-containing protein</fullName>
    </recommendedName>
</protein>
<dbReference type="InterPro" id="IPR020846">
    <property type="entry name" value="MFS_dom"/>
</dbReference>
<organism evidence="8 9">
    <name type="scientific">Trichoderma aggressivum f. europaeum</name>
    <dbReference type="NCBI Taxonomy" id="173218"/>
    <lineage>
        <taxon>Eukaryota</taxon>
        <taxon>Fungi</taxon>
        <taxon>Dikarya</taxon>
        <taxon>Ascomycota</taxon>
        <taxon>Pezizomycotina</taxon>
        <taxon>Sordariomycetes</taxon>
        <taxon>Hypocreomycetidae</taxon>
        <taxon>Hypocreales</taxon>
        <taxon>Hypocreaceae</taxon>
        <taxon>Trichoderma</taxon>
    </lineage>
</organism>
<feature type="transmembrane region" description="Helical" evidence="6">
    <location>
        <begin position="212"/>
        <end position="234"/>
    </location>
</feature>
<feature type="transmembrane region" description="Helical" evidence="6">
    <location>
        <begin position="124"/>
        <end position="144"/>
    </location>
</feature>
<dbReference type="FunFam" id="1.20.1250.20:FF:000011">
    <property type="entry name" value="MFS multidrug transporter, putative"/>
    <property type="match status" value="1"/>
</dbReference>
<feature type="transmembrane region" description="Helical" evidence="6">
    <location>
        <begin position="156"/>
        <end position="173"/>
    </location>
</feature>
<reference evidence="8" key="1">
    <citation type="submission" date="2023-11" db="EMBL/GenBank/DDBJ databases">
        <title>The genome sequences of three competitors of mushroom-forming fungi.</title>
        <authorList>
            <person name="Beijen E."/>
            <person name="Ohm R.A."/>
        </authorList>
    </citation>
    <scope>NUCLEOTIDE SEQUENCE</scope>
    <source>
        <strain evidence="8">CBS 100526</strain>
    </source>
</reference>
<sequence>MLMRLLSGNEIFQYPDEIDALLWKRFLRQNTSEQTNDSGRGSSKNEADEHSVLQNIVIHDGDNEVLLVEWYGPDDPENPRNWPLSWKNLMMFQLCFLNFAVYMASSIYVPGELGVMEDFGVSEVVATLGLSLFTLGYGVGPMLWSPLSEMPKIGRSGIFFWTLFAFILFQLPVGFAPNIAVFLVFRWVTGFCGSPCLSTGGGTILDLYDPSVASYLLCIWGTAGLCGPVFGPIIGGYLVPAKGWRWTIWVITWICTLVLAAMFFFFPETSAANILYRRAKRLRKVTGDSRLRSQSEIDAAHYTARDHLIVLARAFTLTFSEPIVLLMNLYAGLLYGILFIWFESFPLVFGDIYGFNQGEQGLVFLSIFIFALISLALFLLWIKTSLAPKVNQPGFTPEMVLPPTFLGCLALPICLFWFGWTSRADIHWIVPTIGSGLFSVGVVTLFNPLFNYLGIAYPAYAASIFSGSALFRASFGASFPLFARQLFLQLGLGPGNSLLGGIAVLFIPAPFVFYKEAYSIAGSEDDDVVRQSGNNTTRQAGVAFTILARALYVYLRCRKANAPDKGFYTLQPRVAKRSRFEAYAKLLRLKNGGQIEEASNFSEILLDDEIELETPDDTDSVNENALSSFDERKLKRAFLDRLSELIANEKGGHHVSSSLMIEWPDRVDILVARNNGFREGDVTLRMLEIIASSLRDISTLGSSGLTCLLICMWRANSASLLSSLEGFRALIDVAARSQTRDGLEEIVKSAHDVFSLYKQHDFDKITNNNTNTRSLRDALGFLERLSGFQNLRILPVMDPTTGAAKPKGADRNNAWSLEKTFLSLGLALNDKTVESLVGTGKREGSWTRNKLLQRFDKLKSSASEVHAEIQVILAATKHDCKGAAIFNYVGCSKRSCFLCSRIIQSYGSYTTRGCHGKLYNLWTVPELPWLTKEERLRLVQALKNVERAMKEFLRDKKTDGLIHAHESTIGGSSVATRRQQSGQTPYMMSLVSEYLRSQRQGMRSSAGKEEDFSSLDDAIGDRLPQDPETCEHFGFTRCRDGREESHLLGLYQGLVYLNVWAIQLNEWREKNILNRGGYFPWFLRNQHILDKSTPPLQLDGKDDPLQRAINAARPYLDLEDRDKDLQQLEPPSKRHCFLFYAMALDSSYPNPYWAECDIWYDFGFSVCRSEYDQSQLGGLYTRLVGGNKSMRDYDQSLGAKAEDYPDMPTCSFNEFWLAYENGSLVKLFHQYDLGGARLHLGLHEFLSFPLNQHELRPSVWRLKHFLALDPNAPLGNLPKVEAAAQEYGFTSQLNAGTKLALRQFYEQLFKGVNPLRVHDAKNCGKLLEYAESKLDVIDDGVRHVLRRLG</sequence>
<feature type="transmembrane region" description="Helical" evidence="6">
    <location>
        <begin position="495"/>
        <end position="514"/>
    </location>
</feature>
<dbReference type="RefSeq" id="XP_062760050.1">
    <property type="nucleotide sequence ID" value="XM_062901672.1"/>
</dbReference>
<feature type="transmembrane region" description="Helical" evidence="6">
    <location>
        <begin position="179"/>
        <end position="200"/>
    </location>
</feature>
<dbReference type="GeneID" id="87922991"/>
<dbReference type="CDD" id="cd17323">
    <property type="entry name" value="MFS_Tpo1_MDR_like"/>
    <property type="match status" value="1"/>
</dbReference>
<accession>A0AAE1JHJ7</accession>
<evidence type="ECO:0000256" key="3">
    <source>
        <dbReference type="ARBA" id="ARBA00022989"/>
    </source>
</evidence>
<evidence type="ECO:0000256" key="4">
    <source>
        <dbReference type="ARBA" id="ARBA00023136"/>
    </source>
</evidence>
<keyword evidence="5" id="KW-0325">Glycoprotein</keyword>
<dbReference type="PROSITE" id="PS50850">
    <property type="entry name" value="MFS"/>
    <property type="match status" value="1"/>
</dbReference>
<dbReference type="GO" id="GO:0015244">
    <property type="term" value="F:fluconazole transmembrane transporter activity"/>
    <property type="evidence" value="ECO:0007669"/>
    <property type="project" value="TreeGrafter"/>
</dbReference>
<dbReference type="GO" id="GO:1990961">
    <property type="term" value="P:xenobiotic detoxification by transmembrane export across the plasma membrane"/>
    <property type="evidence" value="ECO:0007669"/>
    <property type="project" value="TreeGrafter"/>
</dbReference>
<keyword evidence="3 6" id="KW-1133">Transmembrane helix</keyword>
<evidence type="ECO:0000256" key="2">
    <source>
        <dbReference type="ARBA" id="ARBA00022692"/>
    </source>
</evidence>
<dbReference type="InterPro" id="IPR011701">
    <property type="entry name" value="MFS"/>
</dbReference>
<feature type="transmembrane region" description="Helical" evidence="6">
    <location>
        <begin position="323"/>
        <end position="342"/>
    </location>
</feature>
<feature type="transmembrane region" description="Helical" evidence="6">
    <location>
        <begin position="403"/>
        <end position="420"/>
    </location>
</feature>
<feature type="domain" description="Major facilitator superfamily (MFS) profile" evidence="7">
    <location>
        <begin position="90"/>
        <end position="518"/>
    </location>
</feature>
<evidence type="ECO:0000259" key="7">
    <source>
        <dbReference type="PROSITE" id="PS50850"/>
    </source>
</evidence>
<feature type="transmembrane region" description="Helical" evidence="6">
    <location>
        <begin position="362"/>
        <end position="382"/>
    </location>
</feature>
<keyword evidence="2 6" id="KW-0812">Transmembrane</keyword>
<dbReference type="Pfam" id="PF07690">
    <property type="entry name" value="MFS_1"/>
    <property type="match status" value="1"/>
</dbReference>
<dbReference type="Gene3D" id="1.20.1250.20">
    <property type="entry name" value="MFS general substrate transporter like domains"/>
    <property type="match status" value="1"/>
</dbReference>
<dbReference type="EMBL" id="JAWRVG010000002">
    <property type="protein sequence ID" value="KAK4084346.1"/>
    <property type="molecule type" value="Genomic_DNA"/>
</dbReference>
<keyword evidence="4 6" id="KW-0472">Membrane</keyword>
<proteinExistence type="predicted"/>
<dbReference type="PANTHER" id="PTHR23502:SF23">
    <property type="entry name" value="FLUCONAZOLE RESISTANCE PROTEIN 1"/>
    <property type="match status" value="1"/>
</dbReference>
<comment type="caution">
    <text evidence="8">The sequence shown here is derived from an EMBL/GenBank/DDBJ whole genome shotgun (WGS) entry which is preliminary data.</text>
</comment>
<gene>
    <name evidence="8" type="ORF">Triagg1_826</name>
</gene>
<comment type="subcellular location">
    <subcellularLocation>
        <location evidence="1">Membrane</location>
        <topology evidence="1">Multi-pass membrane protein</topology>
    </subcellularLocation>
</comment>
<evidence type="ECO:0000256" key="5">
    <source>
        <dbReference type="ARBA" id="ARBA00023180"/>
    </source>
</evidence>
<dbReference type="InterPro" id="IPR027796">
    <property type="entry name" value="OTT_1508_deam-like"/>
</dbReference>